<evidence type="ECO:0000256" key="1">
    <source>
        <dbReference type="SAM" id="SignalP"/>
    </source>
</evidence>
<evidence type="ECO:0000259" key="2">
    <source>
        <dbReference type="Pfam" id="PF13354"/>
    </source>
</evidence>
<dbReference type="InterPro" id="IPR012338">
    <property type="entry name" value="Beta-lactam/transpept-like"/>
</dbReference>
<keyword evidence="1" id="KW-0732">Signal</keyword>
<feature type="signal peptide" evidence="1">
    <location>
        <begin position="1"/>
        <end position="24"/>
    </location>
</feature>
<dbReference type="PROSITE" id="PS51257">
    <property type="entry name" value="PROKAR_LIPOPROTEIN"/>
    <property type="match status" value="1"/>
</dbReference>
<reference evidence="3 4" key="1">
    <citation type="submission" date="2021-03" db="EMBL/GenBank/DDBJ databases">
        <title>Sequencing the genomes of 1000 actinobacteria strains.</title>
        <authorList>
            <person name="Klenk H.-P."/>
        </authorList>
    </citation>
    <scope>NUCLEOTIDE SEQUENCE [LARGE SCALE GENOMIC DNA]</scope>
    <source>
        <strain evidence="3 4">DSM 45516</strain>
    </source>
</reference>
<protein>
    <recommendedName>
        <fullName evidence="2">Beta-lactamase class A catalytic domain-containing protein</fullName>
    </recommendedName>
</protein>
<organism evidence="3 4">
    <name type="scientific">Nocardia goodfellowii</name>
    <dbReference type="NCBI Taxonomy" id="882446"/>
    <lineage>
        <taxon>Bacteria</taxon>
        <taxon>Bacillati</taxon>
        <taxon>Actinomycetota</taxon>
        <taxon>Actinomycetes</taxon>
        <taxon>Mycobacteriales</taxon>
        <taxon>Nocardiaceae</taxon>
        <taxon>Nocardia</taxon>
    </lineage>
</organism>
<keyword evidence="4" id="KW-1185">Reference proteome</keyword>
<proteinExistence type="predicted"/>
<name>A0ABS4QE09_9NOCA</name>
<gene>
    <name evidence="3" type="ORF">BJ987_002834</name>
</gene>
<feature type="chain" id="PRO_5046307261" description="Beta-lactamase class A catalytic domain-containing protein" evidence="1">
    <location>
        <begin position="25"/>
        <end position="292"/>
    </location>
</feature>
<dbReference type="Pfam" id="PF13354">
    <property type="entry name" value="Beta-lactamase2"/>
    <property type="match status" value="1"/>
</dbReference>
<accession>A0ABS4QE09</accession>
<feature type="domain" description="Beta-lactamase class A catalytic" evidence="2">
    <location>
        <begin position="118"/>
        <end position="192"/>
    </location>
</feature>
<dbReference type="Proteomes" id="UP001519325">
    <property type="component" value="Unassembled WGS sequence"/>
</dbReference>
<comment type="caution">
    <text evidence="3">The sequence shown here is derived from an EMBL/GenBank/DDBJ whole genome shotgun (WGS) entry which is preliminary data.</text>
</comment>
<evidence type="ECO:0000313" key="4">
    <source>
        <dbReference type="Proteomes" id="UP001519325"/>
    </source>
</evidence>
<dbReference type="InterPro" id="IPR045155">
    <property type="entry name" value="Beta-lactam_cat"/>
</dbReference>
<dbReference type="EMBL" id="JAGGMR010000001">
    <property type="protein sequence ID" value="MBP2189933.1"/>
    <property type="molecule type" value="Genomic_DNA"/>
</dbReference>
<dbReference type="Gene3D" id="3.40.710.10">
    <property type="entry name" value="DD-peptidase/beta-lactamase superfamily"/>
    <property type="match status" value="1"/>
</dbReference>
<dbReference type="SUPFAM" id="SSF56601">
    <property type="entry name" value="beta-lactamase/transpeptidase-like"/>
    <property type="match status" value="1"/>
</dbReference>
<sequence length="292" mass="30441">MSIRSLRKALGGSAFALLLLTSCAQDPGNDAAAEPTTITQAAARSEQQNLQLTLPGTLAHSFQQLQGSWRGHLGMAVLPVGGTKIVSFGDWSTGPAWSTMKVPLTLAAVRRSPANAGYTATTAITQSDNTAADTLWQSLGGAQEAAKAVEAVLREGGDTKTVVPPTRTRAEHSSFGQAEWSLTEQVRFAAKLPCLPQASTVLSMMAQIIPNHRWGLGTFTGAEFKGGWGPDTSGAYLVRQFGLIDTAGGQIAVAFAAQPDSGTFNDGMTALDKMAALLTQHLDELAGGKCAA</sequence>
<evidence type="ECO:0000313" key="3">
    <source>
        <dbReference type="EMBL" id="MBP2189933.1"/>
    </source>
</evidence>
<dbReference type="RefSeq" id="WP_245365958.1">
    <property type="nucleotide sequence ID" value="NZ_JAGGMR010000001.1"/>
</dbReference>